<evidence type="ECO:0000313" key="2">
    <source>
        <dbReference type="Proteomes" id="UP001055879"/>
    </source>
</evidence>
<keyword evidence="2" id="KW-1185">Reference proteome</keyword>
<name>A0ACB8Z5C7_ARCLA</name>
<reference evidence="2" key="1">
    <citation type="journal article" date="2022" name="Mol. Ecol. Resour.">
        <title>The genomes of chicory, endive, great burdock and yacon provide insights into Asteraceae palaeo-polyploidization history and plant inulin production.</title>
        <authorList>
            <person name="Fan W."/>
            <person name="Wang S."/>
            <person name="Wang H."/>
            <person name="Wang A."/>
            <person name="Jiang F."/>
            <person name="Liu H."/>
            <person name="Zhao H."/>
            <person name="Xu D."/>
            <person name="Zhang Y."/>
        </authorList>
    </citation>
    <scope>NUCLEOTIDE SEQUENCE [LARGE SCALE GENOMIC DNA]</scope>
    <source>
        <strain evidence="2">cv. Niubang</strain>
    </source>
</reference>
<accession>A0ACB8Z5C7</accession>
<sequence length="83" mass="9274">MGFHSLPCLFLIQSCPSRGKHSPNLHQTSDNQLKTPCLTVNSLSQAPGTKDLTSPYLAIFITELQHIRISLCLARLDSFLIYM</sequence>
<protein>
    <submittedName>
        <fullName evidence="1">Uncharacterized protein</fullName>
    </submittedName>
</protein>
<dbReference type="Proteomes" id="UP001055879">
    <property type="component" value="Linkage Group LG11"/>
</dbReference>
<comment type="caution">
    <text evidence="1">The sequence shown here is derived from an EMBL/GenBank/DDBJ whole genome shotgun (WGS) entry which is preliminary data.</text>
</comment>
<gene>
    <name evidence="1" type="ORF">L6452_32694</name>
</gene>
<proteinExistence type="predicted"/>
<dbReference type="EMBL" id="CM042057">
    <property type="protein sequence ID" value="KAI3692869.1"/>
    <property type="molecule type" value="Genomic_DNA"/>
</dbReference>
<reference evidence="1 2" key="2">
    <citation type="journal article" date="2022" name="Mol. Ecol. Resour.">
        <title>The genomes of chicory, endive, great burdock and yacon provide insights into Asteraceae paleo-polyploidization history and plant inulin production.</title>
        <authorList>
            <person name="Fan W."/>
            <person name="Wang S."/>
            <person name="Wang H."/>
            <person name="Wang A."/>
            <person name="Jiang F."/>
            <person name="Liu H."/>
            <person name="Zhao H."/>
            <person name="Xu D."/>
            <person name="Zhang Y."/>
        </authorList>
    </citation>
    <scope>NUCLEOTIDE SEQUENCE [LARGE SCALE GENOMIC DNA]</scope>
    <source>
        <strain evidence="2">cv. Niubang</strain>
    </source>
</reference>
<evidence type="ECO:0000313" key="1">
    <source>
        <dbReference type="EMBL" id="KAI3692869.1"/>
    </source>
</evidence>
<organism evidence="1 2">
    <name type="scientific">Arctium lappa</name>
    <name type="common">Greater burdock</name>
    <name type="synonym">Lappa major</name>
    <dbReference type="NCBI Taxonomy" id="4217"/>
    <lineage>
        <taxon>Eukaryota</taxon>
        <taxon>Viridiplantae</taxon>
        <taxon>Streptophyta</taxon>
        <taxon>Embryophyta</taxon>
        <taxon>Tracheophyta</taxon>
        <taxon>Spermatophyta</taxon>
        <taxon>Magnoliopsida</taxon>
        <taxon>eudicotyledons</taxon>
        <taxon>Gunneridae</taxon>
        <taxon>Pentapetalae</taxon>
        <taxon>asterids</taxon>
        <taxon>campanulids</taxon>
        <taxon>Asterales</taxon>
        <taxon>Asteraceae</taxon>
        <taxon>Carduoideae</taxon>
        <taxon>Cardueae</taxon>
        <taxon>Arctiinae</taxon>
        <taxon>Arctium</taxon>
    </lineage>
</organism>